<dbReference type="SUPFAM" id="SSF52833">
    <property type="entry name" value="Thioredoxin-like"/>
    <property type="match status" value="1"/>
</dbReference>
<gene>
    <name evidence="2" type="ORF">ABW22_02465</name>
</gene>
<dbReference type="InterPro" id="IPR036249">
    <property type="entry name" value="Thioredoxin-like_sf"/>
</dbReference>
<dbReference type="InterPro" id="IPR001853">
    <property type="entry name" value="DSBA-like_thioredoxin_dom"/>
</dbReference>
<reference evidence="2 3" key="1">
    <citation type="journal article" date="2015" name="Appl. Environ. Microbiol.">
        <title>Aerobic and Anaerobic Thiosulfate Oxidation by a Cold-Adapted, Subglacial Chemoautotroph.</title>
        <authorList>
            <person name="Harrold Z.R."/>
            <person name="Skidmore M.L."/>
            <person name="Hamilton T.L."/>
            <person name="Desch L."/>
            <person name="Amada K."/>
            <person name="van Gelder W."/>
            <person name="Glover K."/>
            <person name="Roden E.E."/>
            <person name="Boyd E.S."/>
        </authorList>
    </citation>
    <scope>NUCLEOTIDE SEQUENCE [LARGE SCALE GENOMIC DNA]</scope>
    <source>
        <strain evidence="2 3">RG</strain>
    </source>
</reference>
<dbReference type="PANTHER" id="PTHR13887:SF54">
    <property type="entry name" value="DSBA FAMILY PROTEIN"/>
    <property type="match status" value="1"/>
</dbReference>
<dbReference type="Pfam" id="PF01323">
    <property type="entry name" value="DSBA"/>
    <property type="match status" value="1"/>
</dbReference>
<organism evidence="2 3">
    <name type="scientific">Thiobacillus denitrificans</name>
    <dbReference type="NCBI Taxonomy" id="36861"/>
    <lineage>
        <taxon>Bacteria</taxon>
        <taxon>Pseudomonadati</taxon>
        <taxon>Pseudomonadota</taxon>
        <taxon>Betaproteobacteria</taxon>
        <taxon>Nitrosomonadales</taxon>
        <taxon>Thiobacillaceae</taxon>
        <taxon>Thiobacillus</taxon>
    </lineage>
</organism>
<dbReference type="RefSeq" id="WP_059751661.1">
    <property type="nucleotide sequence ID" value="NZ_LDUG01000008.1"/>
</dbReference>
<dbReference type="STRING" id="1123392.GCA_000376425_00157"/>
<sequence length="206" mass="22532">MSAPLLWYFADPMCSWCWGFSPVIETLRDEYHERTKIALVLGGLRHETSPLTAAGREDILHHWHQVHARTGQPFRFDNALPPGFVYDTEPASRAVVTVGGLDPTLIFPLFKSIQSAFYAAGRDVTQSGVLADLAVELGVDATAFLQAFDSDAARANTQAHFRQARQAGVRGFPALILQQDTRLQTVSNGCQPLDTVRAAIDAALSP</sequence>
<evidence type="ECO:0000259" key="1">
    <source>
        <dbReference type="Pfam" id="PF01323"/>
    </source>
</evidence>
<comment type="caution">
    <text evidence="2">The sequence shown here is derived from an EMBL/GenBank/DDBJ whole genome shotgun (WGS) entry which is preliminary data.</text>
</comment>
<dbReference type="Proteomes" id="UP000064243">
    <property type="component" value="Unassembled WGS sequence"/>
</dbReference>
<dbReference type="CDD" id="cd03025">
    <property type="entry name" value="DsbA_FrnE_like"/>
    <property type="match status" value="1"/>
</dbReference>
<evidence type="ECO:0000313" key="2">
    <source>
        <dbReference type="EMBL" id="KVW98897.1"/>
    </source>
</evidence>
<dbReference type="GO" id="GO:0016491">
    <property type="term" value="F:oxidoreductase activity"/>
    <property type="evidence" value="ECO:0007669"/>
    <property type="project" value="InterPro"/>
</dbReference>
<evidence type="ECO:0000313" key="3">
    <source>
        <dbReference type="Proteomes" id="UP000064243"/>
    </source>
</evidence>
<dbReference type="Gene3D" id="1.10.472.60">
    <property type="entry name" value="putative protein disulfide isomerase domain"/>
    <property type="match status" value="1"/>
</dbReference>
<dbReference type="OrthoDB" id="9813770at2"/>
<dbReference type="PANTHER" id="PTHR13887">
    <property type="entry name" value="GLUTATHIONE S-TRANSFERASE KAPPA"/>
    <property type="match status" value="1"/>
</dbReference>
<dbReference type="GO" id="GO:0016853">
    <property type="term" value="F:isomerase activity"/>
    <property type="evidence" value="ECO:0007669"/>
    <property type="project" value="UniProtKB-KW"/>
</dbReference>
<proteinExistence type="predicted"/>
<dbReference type="Gene3D" id="3.40.30.10">
    <property type="entry name" value="Glutaredoxin"/>
    <property type="match status" value="1"/>
</dbReference>
<protein>
    <submittedName>
        <fullName evidence="2">Protein-disulfide isomerase</fullName>
    </submittedName>
</protein>
<feature type="domain" description="DSBA-like thioredoxin" evidence="1">
    <location>
        <begin position="9"/>
        <end position="200"/>
    </location>
</feature>
<accession>A0A125BDJ9</accession>
<name>A0A125BDJ9_THIDE</name>
<keyword evidence="3" id="KW-1185">Reference proteome</keyword>
<dbReference type="PATRIC" id="fig|36861.3.peg.3359"/>
<keyword evidence="2" id="KW-0413">Isomerase</keyword>
<dbReference type="AlphaFoldDB" id="A0A125BDJ9"/>
<dbReference type="EMBL" id="LDUG01000008">
    <property type="protein sequence ID" value="KVW98897.1"/>
    <property type="molecule type" value="Genomic_DNA"/>
</dbReference>